<dbReference type="Gramene" id="C.cajan_32401.t">
    <property type="protein sequence ID" value="C.cajan_32401.t"/>
    <property type="gene ID" value="C.cajan_32401"/>
</dbReference>
<evidence type="ECO:0000313" key="5">
    <source>
        <dbReference type="Proteomes" id="UP000075243"/>
    </source>
</evidence>
<evidence type="ECO:0000256" key="1">
    <source>
        <dbReference type="ARBA" id="ARBA00001968"/>
    </source>
</evidence>
<proteinExistence type="predicted"/>
<evidence type="ECO:0000256" key="2">
    <source>
        <dbReference type="ARBA" id="ARBA00022723"/>
    </source>
</evidence>
<protein>
    <recommendedName>
        <fullName evidence="3">DDE Tnp4 domain-containing protein</fullName>
    </recommendedName>
</protein>
<sequence length="97" mass="11352">MYILSGREGSLFLASFRGVRYHLQDFAGQGNDPKNEKELFNLHHASLRNVIERIFGIFKSRFTIFKSTPPFLFKTQVKIELVCVALHKFLLKECRFD</sequence>
<accession>A0A151RRU8</accession>
<reference evidence="4" key="1">
    <citation type="journal article" date="2012" name="Nat. Biotechnol.">
        <title>Draft genome sequence of pigeonpea (Cajanus cajan), an orphan legume crop of resource-poor farmers.</title>
        <authorList>
            <person name="Varshney R.K."/>
            <person name="Chen W."/>
            <person name="Li Y."/>
            <person name="Bharti A.K."/>
            <person name="Saxena R.K."/>
            <person name="Schlueter J.A."/>
            <person name="Donoghue M.T."/>
            <person name="Azam S."/>
            <person name="Fan G."/>
            <person name="Whaley A.M."/>
            <person name="Farmer A.D."/>
            <person name="Sheridan J."/>
            <person name="Iwata A."/>
            <person name="Tuteja R."/>
            <person name="Penmetsa R.V."/>
            <person name="Wu W."/>
            <person name="Upadhyaya H.D."/>
            <person name="Yang S.P."/>
            <person name="Shah T."/>
            <person name="Saxena K.B."/>
            <person name="Michael T."/>
            <person name="McCombie W.R."/>
            <person name="Yang B."/>
            <person name="Zhang G."/>
            <person name="Yang H."/>
            <person name="Wang J."/>
            <person name="Spillane C."/>
            <person name="Cook D.R."/>
            <person name="May G.D."/>
            <person name="Xu X."/>
            <person name="Jackson S.A."/>
        </authorList>
    </citation>
    <scope>NUCLEOTIDE SEQUENCE [LARGE SCALE GENOMIC DNA]</scope>
</reference>
<dbReference type="STRING" id="3821.A0A151RRU8"/>
<dbReference type="GO" id="GO:0046872">
    <property type="term" value="F:metal ion binding"/>
    <property type="evidence" value="ECO:0007669"/>
    <property type="project" value="UniProtKB-KW"/>
</dbReference>
<feature type="domain" description="DDE Tnp4" evidence="3">
    <location>
        <begin position="28"/>
        <end position="87"/>
    </location>
</feature>
<organism evidence="4 5">
    <name type="scientific">Cajanus cajan</name>
    <name type="common">Pigeon pea</name>
    <name type="synonym">Cajanus indicus</name>
    <dbReference type="NCBI Taxonomy" id="3821"/>
    <lineage>
        <taxon>Eukaryota</taxon>
        <taxon>Viridiplantae</taxon>
        <taxon>Streptophyta</taxon>
        <taxon>Embryophyta</taxon>
        <taxon>Tracheophyta</taxon>
        <taxon>Spermatophyta</taxon>
        <taxon>Magnoliopsida</taxon>
        <taxon>eudicotyledons</taxon>
        <taxon>Gunneridae</taxon>
        <taxon>Pentapetalae</taxon>
        <taxon>rosids</taxon>
        <taxon>fabids</taxon>
        <taxon>Fabales</taxon>
        <taxon>Fabaceae</taxon>
        <taxon>Papilionoideae</taxon>
        <taxon>50 kb inversion clade</taxon>
        <taxon>NPAAA clade</taxon>
        <taxon>indigoferoid/millettioid clade</taxon>
        <taxon>Phaseoleae</taxon>
        <taxon>Cajanus</taxon>
    </lineage>
</organism>
<gene>
    <name evidence="4" type="ORF">KK1_033219</name>
</gene>
<keyword evidence="2" id="KW-0479">Metal-binding</keyword>
<evidence type="ECO:0000259" key="3">
    <source>
        <dbReference type="Pfam" id="PF13359"/>
    </source>
</evidence>
<dbReference type="Pfam" id="PF13359">
    <property type="entry name" value="DDE_Tnp_4"/>
    <property type="match status" value="1"/>
</dbReference>
<keyword evidence="5" id="KW-1185">Reference proteome</keyword>
<comment type="cofactor">
    <cofactor evidence="1">
        <name>a divalent metal cation</name>
        <dbReference type="ChEBI" id="CHEBI:60240"/>
    </cofactor>
</comment>
<evidence type="ECO:0000313" key="4">
    <source>
        <dbReference type="EMBL" id="KYP45266.1"/>
    </source>
</evidence>
<dbReference type="Proteomes" id="UP000075243">
    <property type="component" value="Unassembled WGS sequence"/>
</dbReference>
<dbReference type="EMBL" id="KQ483596">
    <property type="protein sequence ID" value="KYP45266.1"/>
    <property type="molecule type" value="Genomic_DNA"/>
</dbReference>
<name>A0A151RRU8_CAJCA</name>
<dbReference type="InterPro" id="IPR027806">
    <property type="entry name" value="HARBI1_dom"/>
</dbReference>
<dbReference type="AlphaFoldDB" id="A0A151RRU8"/>